<proteinExistence type="predicted"/>
<name>A0AAD6WTE0_9AGAR</name>
<reference evidence="2" key="1">
    <citation type="submission" date="2023-03" db="EMBL/GenBank/DDBJ databases">
        <title>Massive genome expansion in bonnet fungi (Mycena s.s.) driven by repeated elements and novel gene families across ecological guilds.</title>
        <authorList>
            <consortium name="Lawrence Berkeley National Laboratory"/>
            <person name="Harder C.B."/>
            <person name="Miyauchi S."/>
            <person name="Viragh M."/>
            <person name="Kuo A."/>
            <person name="Thoen E."/>
            <person name="Andreopoulos B."/>
            <person name="Lu D."/>
            <person name="Skrede I."/>
            <person name="Drula E."/>
            <person name="Henrissat B."/>
            <person name="Morin E."/>
            <person name="Kohler A."/>
            <person name="Barry K."/>
            <person name="LaButti K."/>
            <person name="Morin E."/>
            <person name="Salamov A."/>
            <person name="Lipzen A."/>
            <person name="Mereny Z."/>
            <person name="Hegedus B."/>
            <person name="Baldrian P."/>
            <person name="Stursova M."/>
            <person name="Weitz H."/>
            <person name="Taylor A."/>
            <person name="Grigoriev I.V."/>
            <person name="Nagy L.G."/>
            <person name="Martin F."/>
            <person name="Kauserud H."/>
        </authorList>
    </citation>
    <scope>NUCLEOTIDE SEQUENCE</scope>
    <source>
        <strain evidence="2">CBHHK200</strain>
    </source>
</reference>
<protein>
    <submittedName>
        <fullName evidence="2">Uncharacterized protein</fullName>
    </submittedName>
</protein>
<evidence type="ECO:0000256" key="1">
    <source>
        <dbReference type="SAM" id="MobiDB-lite"/>
    </source>
</evidence>
<feature type="compositionally biased region" description="Acidic residues" evidence="1">
    <location>
        <begin position="122"/>
        <end position="139"/>
    </location>
</feature>
<evidence type="ECO:0000313" key="2">
    <source>
        <dbReference type="EMBL" id="KAJ7024652.1"/>
    </source>
</evidence>
<feature type="region of interest" description="Disordered" evidence="1">
    <location>
        <begin position="24"/>
        <end position="150"/>
    </location>
</feature>
<gene>
    <name evidence="2" type="ORF">C8F04DRAFT_1192177</name>
</gene>
<dbReference type="AlphaFoldDB" id="A0AAD6WTE0"/>
<dbReference type="EMBL" id="JARJCM010000166">
    <property type="protein sequence ID" value="KAJ7024652.1"/>
    <property type="molecule type" value="Genomic_DNA"/>
</dbReference>
<comment type="caution">
    <text evidence="2">The sequence shown here is derived from an EMBL/GenBank/DDBJ whole genome shotgun (WGS) entry which is preliminary data.</text>
</comment>
<feature type="compositionally biased region" description="Polar residues" evidence="1">
    <location>
        <begin position="24"/>
        <end position="48"/>
    </location>
</feature>
<sequence>MGGDCVCWRTAVLDMTGYPIPLRHSSSITAPPNQASARATPSSTSGCSGLSMRRDPRKAHSGVSQEDGPALPHDAESKHGAEQVAVHPIMLLSSLARKRKRPEDDGDEEAQAAQEAAKAAEEAEESENEEEDSGLETDDGYMGSDGDYSD</sequence>
<dbReference type="Proteomes" id="UP001218188">
    <property type="component" value="Unassembled WGS sequence"/>
</dbReference>
<evidence type="ECO:0000313" key="3">
    <source>
        <dbReference type="Proteomes" id="UP001218188"/>
    </source>
</evidence>
<organism evidence="2 3">
    <name type="scientific">Mycena alexandri</name>
    <dbReference type="NCBI Taxonomy" id="1745969"/>
    <lineage>
        <taxon>Eukaryota</taxon>
        <taxon>Fungi</taxon>
        <taxon>Dikarya</taxon>
        <taxon>Basidiomycota</taxon>
        <taxon>Agaricomycotina</taxon>
        <taxon>Agaricomycetes</taxon>
        <taxon>Agaricomycetidae</taxon>
        <taxon>Agaricales</taxon>
        <taxon>Marasmiineae</taxon>
        <taxon>Mycenaceae</taxon>
        <taxon>Mycena</taxon>
    </lineage>
</organism>
<feature type="compositionally biased region" description="Low complexity" evidence="1">
    <location>
        <begin position="140"/>
        <end position="150"/>
    </location>
</feature>
<keyword evidence="3" id="KW-1185">Reference proteome</keyword>
<accession>A0AAD6WTE0</accession>